<dbReference type="SUPFAM" id="SSF52172">
    <property type="entry name" value="CheY-like"/>
    <property type="match status" value="1"/>
</dbReference>
<dbReference type="AlphaFoldDB" id="A0A345UNN0"/>
<dbReference type="GO" id="GO:0000160">
    <property type="term" value="P:phosphorelay signal transduction system"/>
    <property type="evidence" value="ECO:0007669"/>
    <property type="project" value="InterPro"/>
</dbReference>
<proteinExistence type="predicted"/>
<evidence type="ECO:0000313" key="4">
    <source>
        <dbReference type="Proteomes" id="UP000254808"/>
    </source>
</evidence>
<organism evidence="3 4">
    <name type="scientific">Cyclonatronum proteinivorum</name>
    <dbReference type="NCBI Taxonomy" id="1457365"/>
    <lineage>
        <taxon>Bacteria</taxon>
        <taxon>Pseudomonadati</taxon>
        <taxon>Balneolota</taxon>
        <taxon>Balneolia</taxon>
        <taxon>Balneolales</taxon>
        <taxon>Cyclonatronaceae</taxon>
        <taxon>Cyclonatronum</taxon>
    </lineage>
</organism>
<reference evidence="3 4" key="1">
    <citation type="submission" date="2018-03" db="EMBL/GenBank/DDBJ databases">
        <title>Phenotypic and genomic properties of Cyclonatronum proteinivorum gen. nov., sp. nov., a haloalkaliphilic bacteroidete from soda lakes possessing Na+-translocating rhodopsin.</title>
        <authorList>
            <person name="Toshchakov S.V."/>
            <person name="Korzhenkov A."/>
            <person name="Samarov N.I."/>
            <person name="Kublanov I.V."/>
            <person name="Muntyan M.S."/>
            <person name="Sorokin D.Y."/>
        </authorList>
    </citation>
    <scope>NUCLEOTIDE SEQUENCE [LARGE SCALE GENOMIC DNA]</scope>
    <source>
        <strain evidence="3 4">Omega</strain>
    </source>
</reference>
<evidence type="ECO:0000256" key="1">
    <source>
        <dbReference type="PROSITE-ProRule" id="PRU00169"/>
    </source>
</evidence>
<dbReference type="OrthoDB" id="1524091at2"/>
<dbReference type="EMBL" id="CP027806">
    <property type="protein sequence ID" value="AXJ02082.1"/>
    <property type="molecule type" value="Genomic_DNA"/>
</dbReference>
<feature type="domain" description="Response regulatory" evidence="2">
    <location>
        <begin position="6"/>
        <end position="130"/>
    </location>
</feature>
<keyword evidence="1" id="KW-0597">Phosphoprotein</keyword>
<dbReference type="InterPro" id="IPR052048">
    <property type="entry name" value="ST_Response_Regulator"/>
</dbReference>
<evidence type="ECO:0000259" key="2">
    <source>
        <dbReference type="PROSITE" id="PS50110"/>
    </source>
</evidence>
<protein>
    <submittedName>
        <fullName evidence="3">Response regulator receiver domain-containing protein</fullName>
    </submittedName>
</protein>
<dbReference type="InterPro" id="IPR001789">
    <property type="entry name" value="Sig_transdc_resp-reg_receiver"/>
</dbReference>
<evidence type="ECO:0000313" key="3">
    <source>
        <dbReference type="EMBL" id="AXJ02082.1"/>
    </source>
</evidence>
<gene>
    <name evidence="3" type="ORF">CYPRO_2844</name>
</gene>
<dbReference type="PANTHER" id="PTHR43228">
    <property type="entry name" value="TWO-COMPONENT RESPONSE REGULATOR"/>
    <property type="match status" value="1"/>
</dbReference>
<dbReference type="Proteomes" id="UP000254808">
    <property type="component" value="Chromosome"/>
</dbReference>
<accession>A0A345UNN0</accession>
<dbReference type="PROSITE" id="PS50110">
    <property type="entry name" value="RESPONSE_REGULATORY"/>
    <property type="match status" value="1"/>
</dbReference>
<dbReference type="RefSeq" id="WP_114985215.1">
    <property type="nucleotide sequence ID" value="NZ_CP027806.1"/>
</dbReference>
<dbReference type="KEGG" id="cprv:CYPRO_2844"/>
<dbReference type="PANTHER" id="PTHR43228:SF1">
    <property type="entry name" value="TWO-COMPONENT RESPONSE REGULATOR ARR22"/>
    <property type="match status" value="1"/>
</dbReference>
<dbReference type="InterPro" id="IPR011006">
    <property type="entry name" value="CheY-like_superfamily"/>
</dbReference>
<sequence length="132" mass="14735">MKSELKLAVVDDDLIYHRVVKRLLQTCSFGGQIMLYKNGLEAYQALSQSSSAAELPHIILLDINMPIWDGWDFLNEYQQLKLPLEPAIYVVSSTVNPDEISRAVSYPGVRGFVEKPLDAGKISRIISETVPG</sequence>
<dbReference type="Pfam" id="PF00072">
    <property type="entry name" value="Response_reg"/>
    <property type="match status" value="1"/>
</dbReference>
<feature type="modified residue" description="4-aspartylphosphate" evidence="1">
    <location>
        <position position="62"/>
    </location>
</feature>
<keyword evidence="4" id="KW-1185">Reference proteome</keyword>
<dbReference type="SMART" id="SM00448">
    <property type="entry name" value="REC"/>
    <property type="match status" value="1"/>
</dbReference>
<dbReference type="Gene3D" id="3.40.50.2300">
    <property type="match status" value="1"/>
</dbReference>
<name>A0A345UNN0_9BACT</name>